<keyword evidence="6" id="KW-0408">Iron</keyword>
<dbReference type="GO" id="GO:0045329">
    <property type="term" value="P:carnitine biosynthetic process"/>
    <property type="evidence" value="ECO:0007669"/>
    <property type="project" value="TreeGrafter"/>
</dbReference>
<dbReference type="InterPro" id="IPR038492">
    <property type="entry name" value="GBBH-like_N_sf"/>
</dbReference>
<dbReference type="Pfam" id="PF02668">
    <property type="entry name" value="TauD"/>
    <property type="match status" value="1"/>
</dbReference>
<sequence>MKHEHRSPITPDFETWPVKHTPTDVVVENGALSITWSDGQTSLYHPFLLAENDPAPETLHPMSREATLTPLDLPEDLQVANAAIAPNGAIEVHWSPARSNSVFHPGWLRGIAWFGDQPAQSTAVLWAGVEQPEPPTFDGPIALEDPQTFLKWLVALRDYGVARLESLPNQDGLLMQIVERVGPIRESNFGRMYTLEIKDDPDSNAFTSGALMQHIDMPTRECPHGLQFLFCRGNSTSGGEGIYVDAYRVAEDLRREEPEHFQALCEINWTYNNRSKSSSYNAQGPVIEQDQHGTVTGIRYNTWLRAPLVASLTDQDRAYRSYRAFTARAQASEYQMEFAYRAGDLLTFDNRRALHGRNGYDAKGGTRFIEGIYSDRDDLHSAIRTLERSLAKDTAQ</sequence>
<feature type="domain" description="Gamma-butyrobetaine hydroxylase-like N-terminal" evidence="8">
    <location>
        <begin position="28"/>
        <end position="108"/>
    </location>
</feature>
<evidence type="ECO:0000256" key="2">
    <source>
        <dbReference type="ARBA" id="ARBA00008654"/>
    </source>
</evidence>
<dbReference type="EMBL" id="FWFX01000013">
    <property type="protein sequence ID" value="SLN66075.1"/>
    <property type="molecule type" value="Genomic_DNA"/>
</dbReference>
<feature type="domain" description="TauD/TfdA-like" evidence="7">
    <location>
        <begin position="136"/>
        <end position="371"/>
    </location>
</feature>
<evidence type="ECO:0000256" key="3">
    <source>
        <dbReference type="ARBA" id="ARBA00022723"/>
    </source>
</evidence>
<evidence type="ECO:0000259" key="8">
    <source>
        <dbReference type="Pfam" id="PF06155"/>
    </source>
</evidence>
<keyword evidence="3" id="KW-0479">Metal-binding</keyword>
<dbReference type="GO" id="GO:0046872">
    <property type="term" value="F:metal ion binding"/>
    <property type="evidence" value="ECO:0007669"/>
    <property type="project" value="UniProtKB-KW"/>
</dbReference>
<dbReference type="PANTHER" id="PTHR10696">
    <property type="entry name" value="GAMMA-BUTYROBETAINE HYDROXYLASE-RELATED"/>
    <property type="match status" value="1"/>
</dbReference>
<dbReference type="Pfam" id="PF06155">
    <property type="entry name" value="GBBH-like_N"/>
    <property type="match status" value="1"/>
</dbReference>
<dbReference type="SUPFAM" id="SSF51197">
    <property type="entry name" value="Clavaminate synthase-like"/>
    <property type="match status" value="1"/>
</dbReference>
<dbReference type="AlphaFoldDB" id="A0A1X6ZZP8"/>
<evidence type="ECO:0000259" key="7">
    <source>
        <dbReference type="Pfam" id="PF02668"/>
    </source>
</evidence>
<dbReference type="InterPro" id="IPR042098">
    <property type="entry name" value="TauD-like_sf"/>
</dbReference>
<comment type="similarity">
    <text evidence="2">Belongs to the gamma-BBH/TMLD family.</text>
</comment>
<dbReference type="RefSeq" id="WP_085807163.1">
    <property type="nucleotide sequence ID" value="NZ_FWFX01000013.1"/>
</dbReference>
<dbReference type="InterPro" id="IPR050411">
    <property type="entry name" value="AlphaKG_dependent_hydroxylases"/>
</dbReference>
<dbReference type="EC" id="1.14.11.1" evidence="9"/>
<dbReference type="Gene3D" id="3.30.2020.30">
    <property type="match status" value="1"/>
</dbReference>
<evidence type="ECO:0000256" key="5">
    <source>
        <dbReference type="ARBA" id="ARBA00023002"/>
    </source>
</evidence>
<name>A0A1X6ZZP8_9RHOB</name>
<keyword evidence="10" id="KW-1185">Reference proteome</keyword>
<dbReference type="InterPro" id="IPR003819">
    <property type="entry name" value="TauD/TfdA-like"/>
</dbReference>
<gene>
    <name evidence="9" type="ORF">ROA7450_03496</name>
</gene>
<dbReference type="CDD" id="cd00250">
    <property type="entry name" value="CAS_like"/>
    <property type="match status" value="1"/>
</dbReference>
<comment type="cofactor">
    <cofactor evidence="1">
        <name>Fe(2+)</name>
        <dbReference type="ChEBI" id="CHEBI:29033"/>
    </cofactor>
</comment>
<evidence type="ECO:0000256" key="1">
    <source>
        <dbReference type="ARBA" id="ARBA00001954"/>
    </source>
</evidence>
<evidence type="ECO:0000256" key="6">
    <source>
        <dbReference type="ARBA" id="ARBA00023004"/>
    </source>
</evidence>
<reference evidence="9 10" key="1">
    <citation type="submission" date="2017-03" db="EMBL/GenBank/DDBJ databases">
        <authorList>
            <person name="Afonso C.L."/>
            <person name="Miller P.J."/>
            <person name="Scott M.A."/>
            <person name="Spackman E."/>
            <person name="Goraichik I."/>
            <person name="Dimitrov K.M."/>
            <person name="Suarez D.L."/>
            <person name="Swayne D.E."/>
        </authorList>
    </citation>
    <scope>NUCLEOTIDE SEQUENCE [LARGE SCALE GENOMIC DNA]</scope>
    <source>
        <strain evidence="9 10">CECT 7450</strain>
    </source>
</reference>
<accession>A0A1X6ZZP8</accession>
<keyword evidence="5 9" id="KW-0560">Oxidoreductase</keyword>
<dbReference type="OrthoDB" id="979809at2"/>
<evidence type="ECO:0000256" key="4">
    <source>
        <dbReference type="ARBA" id="ARBA00022964"/>
    </source>
</evidence>
<dbReference type="InterPro" id="IPR010376">
    <property type="entry name" value="GBBH-like_N"/>
</dbReference>
<dbReference type="Proteomes" id="UP000193061">
    <property type="component" value="Unassembled WGS sequence"/>
</dbReference>
<dbReference type="GO" id="GO:0008336">
    <property type="term" value="F:gamma-butyrobetaine dioxygenase activity"/>
    <property type="evidence" value="ECO:0007669"/>
    <property type="project" value="UniProtKB-EC"/>
</dbReference>
<evidence type="ECO:0000313" key="9">
    <source>
        <dbReference type="EMBL" id="SLN66075.1"/>
    </source>
</evidence>
<dbReference type="PANTHER" id="PTHR10696:SF25">
    <property type="entry name" value="OXIDOREDUCTASE AIM17-RELATED"/>
    <property type="match status" value="1"/>
</dbReference>
<protein>
    <submittedName>
        <fullName evidence="9">Gamma-butyrobetaine dioxygenase</fullName>
        <ecNumber evidence="9">1.14.11.1</ecNumber>
    </submittedName>
</protein>
<organism evidence="9 10">
    <name type="scientific">Roseovarius albus</name>
    <dbReference type="NCBI Taxonomy" id="1247867"/>
    <lineage>
        <taxon>Bacteria</taxon>
        <taxon>Pseudomonadati</taxon>
        <taxon>Pseudomonadota</taxon>
        <taxon>Alphaproteobacteria</taxon>
        <taxon>Rhodobacterales</taxon>
        <taxon>Roseobacteraceae</taxon>
        <taxon>Roseovarius</taxon>
    </lineage>
</organism>
<proteinExistence type="inferred from homology"/>
<dbReference type="Gene3D" id="3.60.130.10">
    <property type="entry name" value="Clavaminate synthase-like"/>
    <property type="match status" value="1"/>
</dbReference>
<keyword evidence="4 9" id="KW-0223">Dioxygenase</keyword>
<evidence type="ECO:0000313" key="10">
    <source>
        <dbReference type="Proteomes" id="UP000193061"/>
    </source>
</evidence>